<dbReference type="OrthoDB" id="1201225at2"/>
<dbReference type="Pfam" id="PF13715">
    <property type="entry name" value="CarbopepD_reg_2"/>
    <property type="match status" value="1"/>
</dbReference>
<keyword evidence="1" id="KW-0645">Protease</keyword>
<dbReference type="AlphaFoldDB" id="A0A3B0C6W5"/>
<keyword evidence="1" id="KW-0121">Carboxypeptidase</keyword>
<reference evidence="1 2" key="1">
    <citation type="submission" date="2018-10" db="EMBL/GenBank/DDBJ databases">
        <title>Ulvibacterium marinum gen. nov., sp. nov., a novel marine bacterium of the family Flavobacteriaceae, isolated from a culture of the green alga Ulva prolifera.</title>
        <authorList>
            <person name="Zhang Z."/>
        </authorList>
    </citation>
    <scope>NUCLEOTIDE SEQUENCE [LARGE SCALE GENOMIC DNA]</scope>
    <source>
        <strain evidence="1 2">CCMM003</strain>
    </source>
</reference>
<dbReference type="GO" id="GO:0004180">
    <property type="term" value="F:carboxypeptidase activity"/>
    <property type="evidence" value="ECO:0007669"/>
    <property type="project" value="UniProtKB-KW"/>
</dbReference>
<keyword evidence="1" id="KW-0378">Hydrolase</keyword>
<evidence type="ECO:0000313" key="1">
    <source>
        <dbReference type="EMBL" id="RKN79929.1"/>
    </source>
</evidence>
<dbReference type="RefSeq" id="WP_120712738.1">
    <property type="nucleotide sequence ID" value="NZ_RBCJ01000003.1"/>
</dbReference>
<organism evidence="1 2">
    <name type="scientific">Ulvibacterium marinum</name>
    <dbReference type="NCBI Taxonomy" id="2419782"/>
    <lineage>
        <taxon>Bacteria</taxon>
        <taxon>Pseudomonadati</taxon>
        <taxon>Bacteroidota</taxon>
        <taxon>Flavobacteriia</taxon>
        <taxon>Flavobacteriales</taxon>
        <taxon>Flavobacteriaceae</taxon>
        <taxon>Ulvibacterium</taxon>
    </lineage>
</organism>
<dbReference type="SUPFAM" id="SSF49464">
    <property type="entry name" value="Carboxypeptidase regulatory domain-like"/>
    <property type="match status" value="1"/>
</dbReference>
<dbReference type="InterPro" id="IPR008969">
    <property type="entry name" value="CarboxyPept-like_regulatory"/>
</dbReference>
<gene>
    <name evidence="1" type="ORF">D7Z94_16845</name>
</gene>
<comment type="caution">
    <text evidence="1">The sequence shown here is derived from an EMBL/GenBank/DDBJ whole genome shotgun (WGS) entry which is preliminary data.</text>
</comment>
<name>A0A3B0C6W5_9FLAO</name>
<keyword evidence="2" id="KW-1185">Reference proteome</keyword>
<accession>A0A3B0C6W5</accession>
<dbReference type="EMBL" id="RBCJ01000003">
    <property type="protein sequence ID" value="RKN79929.1"/>
    <property type="molecule type" value="Genomic_DNA"/>
</dbReference>
<dbReference type="Proteomes" id="UP000276603">
    <property type="component" value="Unassembled WGS sequence"/>
</dbReference>
<sequence length="589" mass="68491">MYNCSDFHMISKNIKWIHYFFMCFYGTMVFCQDDFIRGKLQDARTGEPVVFATIRIKDKAVGVISNQDGGFRIPKKFKELGDILIISSMGYQKKEIPITGLAPEAINIIRLSQGVLELSEAVVTAKKKRRLTARKIVRKAIETIPMNYPQNSFSLVGYYRDYQLNQENDYVNLNEAILEAFDLGFDMVDSATTKVKIYNYKKNTDFKRDEVADAPYNYKTWQKIINKAYLFNYGGNEFTILRIHDAIRNFKINSFDFVNQLENDFLNNHFFDKDDDVYLDGQALYSIRFKNSKSGLTISGRLIISKENYAIYKMEYAVYDGVKGKRLGKSNKDGNKKQLVFKVVSEYKPKYGKMYLNYISFHNSFLLGMPPRFVVDNIYLDDLCKCFTVRFNEIVDAFSAKKKKNYSFVFNGKKISISKIIPYLYTVELYPRMTERQFASMKSETEKVIRNLELGQMKTSEATIKGFGDIDGDLYIYKAKLDSDIIEEGWADMFQVEMKAGSFKVDMPKTFKVTIEELKDIYGFLLNKRVYKEYKQFREFFVQQALPGQIAPGGSLFMNKRKPIFEDQPIAKPNNSTDYWMNTPLKKAN</sequence>
<protein>
    <submittedName>
        <fullName evidence="1">Carboxypeptidase-like regulatory domain-containing protein</fullName>
    </submittedName>
</protein>
<proteinExistence type="predicted"/>
<evidence type="ECO:0000313" key="2">
    <source>
        <dbReference type="Proteomes" id="UP000276603"/>
    </source>
</evidence>